<protein>
    <submittedName>
        <fullName evidence="1">Uncharacterized protein</fullName>
    </submittedName>
</protein>
<dbReference type="KEGG" id="acel:acsn021_11680"/>
<organism evidence="1 2">
    <name type="scientific">Anaerocolumna cellulosilytica</name>
    <dbReference type="NCBI Taxonomy" id="433286"/>
    <lineage>
        <taxon>Bacteria</taxon>
        <taxon>Bacillati</taxon>
        <taxon>Bacillota</taxon>
        <taxon>Clostridia</taxon>
        <taxon>Lachnospirales</taxon>
        <taxon>Lachnospiraceae</taxon>
        <taxon>Anaerocolumna</taxon>
    </lineage>
</organism>
<name>A0A6S6QX23_9FIRM</name>
<proteinExistence type="predicted"/>
<dbReference type="AlphaFoldDB" id="A0A6S6QX23"/>
<keyword evidence="2" id="KW-1185">Reference proteome</keyword>
<dbReference type="Proteomes" id="UP000515561">
    <property type="component" value="Chromosome"/>
</dbReference>
<sequence length="139" mass="16150">MGKNISDYLFDAGSIMLNATKDVVRRHEDESVQEERNIGAGILAEALLEVNVKDDVIIRLVQKYYGLSEREAEELMISERTINMPCQELETFLVRSEGYTRDEAVDFIYKKDIPDFLRENKEYWKLSPGELLSKVKKEQ</sequence>
<evidence type="ECO:0000313" key="2">
    <source>
        <dbReference type="Proteomes" id="UP000515561"/>
    </source>
</evidence>
<dbReference type="RefSeq" id="WP_184092995.1">
    <property type="nucleotide sequence ID" value="NZ_AP023367.1"/>
</dbReference>
<reference evidence="1 2" key="1">
    <citation type="journal article" date="2016" name="Int. J. Syst. Evol. Microbiol.">
        <title>Descriptions of Anaerotaenia torta gen. nov., sp. nov. and Anaerocolumna cellulosilytica gen. nov., sp. nov. isolated from a methanogenic reactor of cattle waste.</title>
        <authorList>
            <person name="Uek A."/>
            <person name="Ohtaki Y."/>
            <person name="Kaku N."/>
            <person name="Ueki K."/>
        </authorList>
    </citation>
    <scope>NUCLEOTIDE SEQUENCE [LARGE SCALE GENOMIC DNA]</scope>
    <source>
        <strain evidence="1 2">SN021</strain>
    </source>
</reference>
<gene>
    <name evidence="1" type="ORF">acsn021_11680</name>
</gene>
<accession>A0A6S6QX23</accession>
<evidence type="ECO:0000313" key="1">
    <source>
        <dbReference type="EMBL" id="BCJ93599.1"/>
    </source>
</evidence>
<dbReference type="EMBL" id="AP023367">
    <property type="protein sequence ID" value="BCJ93599.1"/>
    <property type="molecule type" value="Genomic_DNA"/>
</dbReference>